<dbReference type="SUPFAM" id="SSF55729">
    <property type="entry name" value="Acyl-CoA N-acyltransferases (Nat)"/>
    <property type="match status" value="1"/>
</dbReference>
<keyword evidence="3" id="KW-1185">Reference proteome</keyword>
<evidence type="ECO:0000313" key="2">
    <source>
        <dbReference type="EMBL" id="KQL45302.1"/>
    </source>
</evidence>
<reference evidence="2 3" key="1">
    <citation type="submission" date="2015-09" db="EMBL/GenBank/DDBJ databases">
        <title>Genome sequencing project for genomic taxonomy and phylogenomics of Bacillus-like bacteria.</title>
        <authorList>
            <person name="Liu B."/>
            <person name="Wang J."/>
            <person name="Zhu Y."/>
            <person name="Liu G."/>
            <person name="Chen Q."/>
            <person name="Chen Z."/>
            <person name="Lan J."/>
            <person name="Che J."/>
            <person name="Ge C."/>
            <person name="Shi H."/>
            <person name="Pan Z."/>
            <person name="Liu X."/>
        </authorList>
    </citation>
    <scope>NUCLEOTIDE SEQUENCE [LARGE SCALE GENOMIC DNA]</scope>
    <source>
        <strain evidence="2 3">DSM 8552</strain>
    </source>
</reference>
<evidence type="ECO:0000259" key="1">
    <source>
        <dbReference type="PROSITE" id="PS51186"/>
    </source>
</evidence>
<organism evidence="2 3">
    <name type="scientific">Brevibacillus choshinensis</name>
    <dbReference type="NCBI Taxonomy" id="54911"/>
    <lineage>
        <taxon>Bacteria</taxon>
        <taxon>Bacillati</taxon>
        <taxon>Bacillota</taxon>
        <taxon>Bacilli</taxon>
        <taxon>Bacillales</taxon>
        <taxon>Paenibacillaceae</taxon>
        <taxon>Brevibacillus</taxon>
    </lineage>
</organism>
<gene>
    <name evidence="2" type="ORF">AN963_26435</name>
</gene>
<dbReference type="Pfam" id="PF00583">
    <property type="entry name" value="Acetyltransf_1"/>
    <property type="match status" value="1"/>
</dbReference>
<dbReference type="InterPro" id="IPR000182">
    <property type="entry name" value="GNAT_dom"/>
</dbReference>
<dbReference type="PROSITE" id="PS51186">
    <property type="entry name" value="GNAT"/>
    <property type="match status" value="1"/>
</dbReference>
<dbReference type="EMBL" id="LJJB01000013">
    <property type="protein sequence ID" value="KQL45302.1"/>
    <property type="molecule type" value="Genomic_DNA"/>
</dbReference>
<protein>
    <recommendedName>
        <fullName evidence="1">N-acetyltransferase domain-containing protein</fullName>
    </recommendedName>
</protein>
<dbReference type="RefSeq" id="WP_055747889.1">
    <property type="nucleotide sequence ID" value="NZ_LJJB01000013.1"/>
</dbReference>
<dbReference type="InterPro" id="IPR016181">
    <property type="entry name" value="Acyl_CoA_acyltransferase"/>
</dbReference>
<name>A0ABR5N477_BRECH</name>
<proteinExistence type="predicted"/>
<feature type="domain" description="N-acetyltransferase" evidence="1">
    <location>
        <begin position="168"/>
        <end position="332"/>
    </location>
</feature>
<dbReference type="Proteomes" id="UP000051063">
    <property type="component" value="Unassembled WGS sequence"/>
</dbReference>
<accession>A0ABR5N477</accession>
<evidence type="ECO:0000313" key="3">
    <source>
        <dbReference type="Proteomes" id="UP000051063"/>
    </source>
</evidence>
<comment type="caution">
    <text evidence="2">The sequence shown here is derived from an EMBL/GenBank/DDBJ whole genome shotgun (WGS) entry which is preliminary data.</text>
</comment>
<sequence length="332" mass="37031">MNIVPFTCDLIDEAAKLLARRHQRDRLAAPVLPSRFESERVAEQAIRADWEKTVATGVAAIEKGSLIGYLFGGKAENPTRGRHVWVSLAGHGIAGDQHAELYKDLYAAASQRWVDEGYFAHYSLVPANDTALVNSWFCLGFGHEQVHGSLPLHSFHEPVVADMRVPNVQLRLATPKDRQAMAEVSQLIRTFQAAAPTFGVALPEDAQKIRDGYSQLVDDPDVDLWLVEKEGQVLSFQAYFPAEEEPSAMLVPANGIELGVAATEPEYRGLGFNHALTQHGLMHAKAKGMEYVLTDWRMTNLQSSRFWPRQGFLPIAYRLSRFIDPRIAWARG</sequence>
<dbReference type="Gene3D" id="3.40.630.30">
    <property type="match status" value="1"/>
</dbReference>